<evidence type="ECO:0000256" key="3">
    <source>
        <dbReference type="ARBA" id="ARBA00022525"/>
    </source>
</evidence>
<dbReference type="Pfam" id="PF00295">
    <property type="entry name" value="Glyco_hydro_28"/>
    <property type="match status" value="1"/>
</dbReference>
<evidence type="ECO:0000256" key="1">
    <source>
        <dbReference type="ARBA" id="ARBA00004613"/>
    </source>
</evidence>
<comment type="similarity">
    <text evidence="2 16">Belongs to the glycosyl hydrolase 28 family.</text>
</comment>
<dbReference type="AlphaFoldDB" id="A0A6G1LJZ7"/>
<dbReference type="GO" id="GO:0047911">
    <property type="term" value="F:galacturan 1,4-alpha-galacturonidase activity"/>
    <property type="evidence" value="ECO:0007669"/>
    <property type="project" value="UniProtKB-EC"/>
</dbReference>
<evidence type="ECO:0000256" key="14">
    <source>
        <dbReference type="ARBA" id="ARBA00038933"/>
    </source>
</evidence>
<dbReference type="GO" id="GO:0045490">
    <property type="term" value="P:pectin catabolic process"/>
    <property type="evidence" value="ECO:0007669"/>
    <property type="project" value="UniProtKB-ARBA"/>
</dbReference>
<dbReference type="Proteomes" id="UP000799436">
    <property type="component" value="Unassembled WGS sequence"/>
</dbReference>
<keyword evidence="3" id="KW-0964">Secreted</keyword>
<evidence type="ECO:0000256" key="6">
    <source>
        <dbReference type="ARBA" id="ARBA00022801"/>
    </source>
</evidence>
<dbReference type="InterPro" id="IPR000743">
    <property type="entry name" value="Glyco_hydro_28"/>
</dbReference>
<evidence type="ECO:0000256" key="15">
    <source>
        <dbReference type="ARBA" id="ARBA00048766"/>
    </source>
</evidence>
<keyword evidence="19" id="KW-1185">Reference proteome</keyword>
<evidence type="ECO:0000256" key="17">
    <source>
        <dbReference type="SAM" id="SignalP"/>
    </source>
</evidence>
<proteinExistence type="inferred from homology"/>
<evidence type="ECO:0000256" key="7">
    <source>
        <dbReference type="ARBA" id="ARBA00023157"/>
    </source>
</evidence>
<evidence type="ECO:0000256" key="10">
    <source>
        <dbReference type="ARBA" id="ARBA00023295"/>
    </source>
</evidence>
<evidence type="ECO:0000313" key="18">
    <source>
        <dbReference type="EMBL" id="KAF2773283.1"/>
    </source>
</evidence>
<keyword evidence="18" id="KW-0456">Lyase</keyword>
<evidence type="ECO:0000313" key="19">
    <source>
        <dbReference type="Proteomes" id="UP000799436"/>
    </source>
</evidence>
<keyword evidence="10 16" id="KW-0326">Glycosidase</keyword>
<dbReference type="InterPro" id="IPR011050">
    <property type="entry name" value="Pectin_lyase_fold/virulence"/>
</dbReference>
<dbReference type="GO" id="GO:0004650">
    <property type="term" value="F:polygalacturonase activity"/>
    <property type="evidence" value="ECO:0007669"/>
    <property type="project" value="InterPro"/>
</dbReference>
<organism evidence="18 19">
    <name type="scientific">Teratosphaeria nubilosa</name>
    <dbReference type="NCBI Taxonomy" id="161662"/>
    <lineage>
        <taxon>Eukaryota</taxon>
        <taxon>Fungi</taxon>
        <taxon>Dikarya</taxon>
        <taxon>Ascomycota</taxon>
        <taxon>Pezizomycotina</taxon>
        <taxon>Dothideomycetes</taxon>
        <taxon>Dothideomycetidae</taxon>
        <taxon>Mycosphaerellales</taxon>
        <taxon>Teratosphaeriaceae</taxon>
        <taxon>Teratosphaeria</taxon>
    </lineage>
</organism>
<evidence type="ECO:0000256" key="4">
    <source>
        <dbReference type="ARBA" id="ARBA00022729"/>
    </source>
</evidence>
<dbReference type="GO" id="GO:0005576">
    <property type="term" value="C:extracellular region"/>
    <property type="evidence" value="ECO:0007669"/>
    <property type="project" value="UniProtKB-SubCell"/>
</dbReference>
<protein>
    <recommendedName>
        <fullName evidence="14">galacturonan 1,4-alpha-galacturonidase</fullName>
        <ecNumber evidence="14">3.2.1.67</ecNumber>
    </recommendedName>
</protein>
<dbReference type="GO" id="GO:0016829">
    <property type="term" value="F:lyase activity"/>
    <property type="evidence" value="ECO:0007669"/>
    <property type="project" value="UniProtKB-KW"/>
</dbReference>
<reference evidence="18" key="1">
    <citation type="journal article" date="2020" name="Stud. Mycol.">
        <title>101 Dothideomycetes genomes: a test case for predicting lifestyles and emergence of pathogens.</title>
        <authorList>
            <person name="Haridas S."/>
            <person name="Albert R."/>
            <person name="Binder M."/>
            <person name="Bloem J."/>
            <person name="Labutti K."/>
            <person name="Salamov A."/>
            <person name="Andreopoulos B."/>
            <person name="Baker S."/>
            <person name="Barry K."/>
            <person name="Bills G."/>
            <person name="Bluhm B."/>
            <person name="Cannon C."/>
            <person name="Castanera R."/>
            <person name="Culley D."/>
            <person name="Daum C."/>
            <person name="Ezra D."/>
            <person name="Gonzalez J."/>
            <person name="Henrissat B."/>
            <person name="Kuo A."/>
            <person name="Liang C."/>
            <person name="Lipzen A."/>
            <person name="Lutzoni F."/>
            <person name="Magnuson J."/>
            <person name="Mondo S."/>
            <person name="Nolan M."/>
            <person name="Ohm R."/>
            <person name="Pangilinan J."/>
            <person name="Park H.-J."/>
            <person name="Ramirez L."/>
            <person name="Alfaro M."/>
            <person name="Sun H."/>
            <person name="Tritt A."/>
            <person name="Yoshinaga Y."/>
            <person name="Zwiers L.-H."/>
            <person name="Turgeon B."/>
            <person name="Goodwin S."/>
            <person name="Spatafora J."/>
            <person name="Crous P."/>
            <person name="Grigoriev I."/>
        </authorList>
    </citation>
    <scope>NUCLEOTIDE SEQUENCE</scope>
    <source>
        <strain evidence="18">CBS 116005</strain>
    </source>
</reference>
<dbReference type="EMBL" id="ML995811">
    <property type="protein sequence ID" value="KAF2773283.1"/>
    <property type="molecule type" value="Genomic_DNA"/>
</dbReference>
<evidence type="ECO:0000256" key="5">
    <source>
        <dbReference type="ARBA" id="ARBA00022737"/>
    </source>
</evidence>
<evidence type="ECO:0000256" key="2">
    <source>
        <dbReference type="ARBA" id="ARBA00008834"/>
    </source>
</evidence>
<keyword evidence="7" id="KW-1015">Disulfide bond</keyword>
<keyword evidence="11" id="KW-0961">Cell wall biogenesis/degradation</keyword>
<comment type="function">
    <text evidence="13">Specific in hydrolyzing the terminal glycosidic bond of polygalacturonic acid and oligogalacturonates.</text>
</comment>
<dbReference type="InterPro" id="IPR012334">
    <property type="entry name" value="Pectin_lyas_fold"/>
</dbReference>
<keyword evidence="5" id="KW-0677">Repeat</keyword>
<evidence type="ECO:0000256" key="13">
    <source>
        <dbReference type="ARBA" id="ARBA00037312"/>
    </source>
</evidence>
<dbReference type="InterPro" id="IPR006626">
    <property type="entry name" value="PbH1"/>
</dbReference>
<accession>A0A6G1LJZ7</accession>
<keyword evidence="4 17" id="KW-0732">Signal</keyword>
<evidence type="ECO:0000256" key="8">
    <source>
        <dbReference type="ARBA" id="ARBA00023180"/>
    </source>
</evidence>
<feature type="chain" id="PRO_5026050101" description="galacturonan 1,4-alpha-galacturonidase" evidence="17">
    <location>
        <begin position="20"/>
        <end position="445"/>
    </location>
</feature>
<dbReference type="OrthoDB" id="187139at2759"/>
<dbReference type="GO" id="GO:0071555">
    <property type="term" value="P:cell wall organization"/>
    <property type="evidence" value="ECO:0007669"/>
    <property type="project" value="UniProtKB-KW"/>
</dbReference>
<comment type="subcellular location">
    <subcellularLocation>
        <location evidence="1">Secreted</location>
    </subcellularLocation>
</comment>
<keyword evidence="9" id="KW-0119">Carbohydrate metabolism</keyword>
<evidence type="ECO:0000256" key="9">
    <source>
        <dbReference type="ARBA" id="ARBA00023277"/>
    </source>
</evidence>
<evidence type="ECO:0000256" key="11">
    <source>
        <dbReference type="ARBA" id="ARBA00023316"/>
    </source>
</evidence>
<comment type="catalytic activity">
    <reaction evidence="15">
        <text>[(1-&gt;4)-alpha-D-galacturonosyl](n) + H2O = alpha-D-galacturonate + [(1-&gt;4)-alpha-D-galacturonosyl](n-1)</text>
        <dbReference type="Rhea" id="RHEA:14117"/>
        <dbReference type="Rhea" id="RHEA-COMP:14570"/>
        <dbReference type="Rhea" id="RHEA-COMP:14572"/>
        <dbReference type="ChEBI" id="CHEBI:15377"/>
        <dbReference type="ChEBI" id="CHEBI:58658"/>
        <dbReference type="ChEBI" id="CHEBI:140523"/>
        <dbReference type="EC" id="3.2.1.67"/>
    </reaction>
</comment>
<evidence type="ECO:0000256" key="16">
    <source>
        <dbReference type="RuleBase" id="RU361169"/>
    </source>
</evidence>
<keyword evidence="6 16" id="KW-0378">Hydrolase</keyword>
<name>A0A6G1LJZ7_9PEZI</name>
<keyword evidence="12" id="KW-0624">Polysaccharide degradation</keyword>
<dbReference type="Gene3D" id="2.160.20.10">
    <property type="entry name" value="Single-stranded right-handed beta-helix, Pectin lyase-like"/>
    <property type="match status" value="1"/>
</dbReference>
<dbReference type="SMART" id="SM00710">
    <property type="entry name" value="PbH1"/>
    <property type="match status" value="6"/>
</dbReference>
<sequence>MMYGALCICLSAFISLASSYVVNNGSTCYLFPESLIYHQPVDDSPSIQQAFELCGINGTVIFTAGNTFHINQVLNTTNLQNVRVEVEGELLWSDDIPYWLSHSIGVVFQDQSTAWLIGGENLTFVGKPGSSLNGNGQAWYTENQGNANQPGRPITITFYNSTNLYIDGISIIQPQFWATFITYSKKVTFTNIYVNATSTDPDGGTVNTDGTDTWNSQDILIANWTVVNGDDCVAAKGNTTNMLVRNVTCFGSTGVTIGSVGQYPLTPDYDENIVFEDITLVNSTDGAYIKTWQGQTQESTSNGDAGGGGSGLIRNITFRNFQVENVVIPIEITQCIYSEAGGADICDTSKMQIEDVTFENFTGTSRYNLAASLHCAATHPCPDIYFRGINISSVNQTLGLPLWNTTLQQEVYQCANIVNQNTTSGIPCNHWAPGDFGQTTDANVQ</sequence>
<gene>
    <name evidence="18" type="ORF">EJ03DRAFT_323777</name>
</gene>
<dbReference type="SUPFAM" id="SSF51126">
    <property type="entry name" value="Pectin lyase-like"/>
    <property type="match status" value="1"/>
</dbReference>
<keyword evidence="8" id="KW-0325">Glycoprotein</keyword>
<evidence type="ECO:0000256" key="12">
    <source>
        <dbReference type="ARBA" id="ARBA00023326"/>
    </source>
</evidence>
<dbReference type="EC" id="3.2.1.67" evidence="14"/>
<dbReference type="PANTHER" id="PTHR31736:SF12">
    <property type="entry name" value="EXO-POLYGALACTURONASE, PUTATIVE-RELATED"/>
    <property type="match status" value="1"/>
</dbReference>
<feature type="signal peptide" evidence="17">
    <location>
        <begin position="1"/>
        <end position="19"/>
    </location>
</feature>
<dbReference type="PANTHER" id="PTHR31736">
    <property type="match status" value="1"/>
</dbReference>